<dbReference type="EMBL" id="PNGI01000003">
    <property type="protein sequence ID" value="PMC11013.1"/>
    <property type="molecule type" value="Genomic_DNA"/>
</dbReference>
<evidence type="ECO:0000313" key="1">
    <source>
        <dbReference type="EMBL" id="PMC11013.1"/>
    </source>
</evidence>
<organism evidence="1 2">
    <name type="scientific">Hoylesella timonensis</name>
    <dbReference type="NCBI Taxonomy" id="386414"/>
    <lineage>
        <taxon>Bacteria</taxon>
        <taxon>Pseudomonadati</taxon>
        <taxon>Bacteroidota</taxon>
        <taxon>Bacteroidia</taxon>
        <taxon>Bacteroidales</taxon>
        <taxon>Prevotellaceae</taxon>
        <taxon>Hoylesella</taxon>
    </lineage>
</organism>
<name>A0A2N6Q7Q0_9BACT</name>
<sequence length="88" mass="9823">MLQGRLKHAITPLKHANSGLRNMLQRTKIGKNGKKKKGDNRNTFHDNALRTSLIFGVFATNSAAGGLHASFERHFVKKIQQSVWQGGR</sequence>
<evidence type="ECO:0000313" key="2">
    <source>
        <dbReference type="Proteomes" id="UP000235661"/>
    </source>
</evidence>
<proteinExistence type="predicted"/>
<comment type="caution">
    <text evidence="1">The sequence shown here is derived from an EMBL/GenBank/DDBJ whole genome shotgun (WGS) entry which is preliminary data.</text>
</comment>
<protein>
    <submittedName>
        <fullName evidence="1">Uncharacterized protein</fullName>
    </submittedName>
</protein>
<dbReference type="Proteomes" id="UP000235661">
    <property type="component" value="Unassembled WGS sequence"/>
</dbReference>
<accession>A0A2N6Q7Q0</accession>
<dbReference type="AlphaFoldDB" id="A0A2N6Q7Q0"/>
<gene>
    <name evidence="1" type="ORF">CJ232_02685</name>
</gene>
<reference evidence="1 2" key="1">
    <citation type="submission" date="2017-09" db="EMBL/GenBank/DDBJ databases">
        <title>Bacterial strain isolated from the female urinary microbiota.</title>
        <authorList>
            <person name="Thomas-White K."/>
            <person name="Kumar N."/>
            <person name="Forster S."/>
            <person name="Putonti C."/>
            <person name="Lawley T."/>
            <person name="Wolfe A.J."/>
        </authorList>
    </citation>
    <scope>NUCLEOTIDE SEQUENCE [LARGE SCALE GENOMIC DNA]</scope>
    <source>
        <strain evidence="1 2">UMB0818</strain>
    </source>
</reference>